<dbReference type="OrthoDB" id="2979028at2759"/>
<dbReference type="Proteomes" id="UP000567179">
    <property type="component" value="Unassembled WGS sequence"/>
</dbReference>
<gene>
    <name evidence="3" type="ORF">D9619_005169</name>
</gene>
<feature type="region of interest" description="Disordered" evidence="1">
    <location>
        <begin position="437"/>
        <end position="456"/>
    </location>
</feature>
<dbReference type="Pfam" id="PF12937">
    <property type="entry name" value="F-box-like"/>
    <property type="match status" value="1"/>
</dbReference>
<name>A0A8H5BWB7_9AGAR</name>
<accession>A0A8H5BWB7</accession>
<organism evidence="3 4">
    <name type="scientific">Psilocybe cf. subviscida</name>
    <dbReference type="NCBI Taxonomy" id="2480587"/>
    <lineage>
        <taxon>Eukaryota</taxon>
        <taxon>Fungi</taxon>
        <taxon>Dikarya</taxon>
        <taxon>Basidiomycota</taxon>
        <taxon>Agaricomycotina</taxon>
        <taxon>Agaricomycetes</taxon>
        <taxon>Agaricomycetidae</taxon>
        <taxon>Agaricales</taxon>
        <taxon>Agaricineae</taxon>
        <taxon>Strophariaceae</taxon>
        <taxon>Psilocybe</taxon>
    </lineage>
</organism>
<dbReference type="AlphaFoldDB" id="A0A8H5BWB7"/>
<evidence type="ECO:0000313" key="4">
    <source>
        <dbReference type="Proteomes" id="UP000567179"/>
    </source>
</evidence>
<dbReference type="InterPro" id="IPR001810">
    <property type="entry name" value="F-box_dom"/>
</dbReference>
<reference evidence="3 4" key="1">
    <citation type="journal article" date="2020" name="ISME J.">
        <title>Uncovering the hidden diversity of litter-decomposition mechanisms in mushroom-forming fungi.</title>
        <authorList>
            <person name="Floudas D."/>
            <person name="Bentzer J."/>
            <person name="Ahren D."/>
            <person name="Johansson T."/>
            <person name="Persson P."/>
            <person name="Tunlid A."/>
        </authorList>
    </citation>
    <scope>NUCLEOTIDE SEQUENCE [LARGE SCALE GENOMIC DNA]</scope>
    <source>
        <strain evidence="3 4">CBS 101986</strain>
    </source>
</reference>
<keyword evidence="4" id="KW-1185">Reference proteome</keyword>
<evidence type="ECO:0000313" key="3">
    <source>
        <dbReference type="EMBL" id="KAF5330444.1"/>
    </source>
</evidence>
<evidence type="ECO:0000259" key="2">
    <source>
        <dbReference type="PROSITE" id="PS50181"/>
    </source>
</evidence>
<proteinExistence type="predicted"/>
<sequence>MSDLPEDIFWKIIQLSLDSNALDTLKNLSHVSRSWRALALSPALWAKALDFKELRPKKDIWRAEVLRRTGDCALYVGGSWIPSVIQEFFLHEFLVPNMHRIRALHAHIGLMTNKMAGDPAWYTIFDQPAPILETFSLDFDEDHTQGPPRVVRHALRDGKALFAGQAPALRTVKNDPYLIFNPGVHPTPDWMGNVTTIMLSEHAKTILAVLTRTPRLRRLFLMNSGEEISGLPDVSSVTLPDLRYIYKGYHHPEADFSEIQHAIRAPPGVSVFALFRKETSLPAAAVLLREYIKREKPTKLLLRLPEFRMCDISQVSRRAATDEIFSDASREDFAIDIEASAKPSAFMDAVASGEIDCSSVQEWHLRFNSDSYARCNESTYFSLKALFDKVLWPAQTIVTDKDCYEDLQKREIIPEAQPVRTTKKRIRRRYRWLKVESTSSATETESDSGSTLWKRS</sequence>
<comment type="caution">
    <text evidence="3">The sequence shown here is derived from an EMBL/GenBank/DDBJ whole genome shotgun (WGS) entry which is preliminary data.</text>
</comment>
<evidence type="ECO:0000256" key="1">
    <source>
        <dbReference type="SAM" id="MobiDB-lite"/>
    </source>
</evidence>
<dbReference type="EMBL" id="JAACJJ010000001">
    <property type="protein sequence ID" value="KAF5330444.1"/>
    <property type="molecule type" value="Genomic_DNA"/>
</dbReference>
<dbReference type="SUPFAM" id="SSF81383">
    <property type="entry name" value="F-box domain"/>
    <property type="match status" value="1"/>
</dbReference>
<protein>
    <recommendedName>
        <fullName evidence="2">F-box domain-containing protein</fullName>
    </recommendedName>
</protein>
<dbReference type="Gene3D" id="1.20.1280.50">
    <property type="match status" value="1"/>
</dbReference>
<feature type="domain" description="F-box" evidence="2">
    <location>
        <begin position="1"/>
        <end position="48"/>
    </location>
</feature>
<dbReference type="PROSITE" id="PS50181">
    <property type="entry name" value="FBOX"/>
    <property type="match status" value="1"/>
</dbReference>
<dbReference type="InterPro" id="IPR036047">
    <property type="entry name" value="F-box-like_dom_sf"/>
</dbReference>